<dbReference type="InterPro" id="IPR010730">
    <property type="entry name" value="HET"/>
</dbReference>
<sequence length="617" mass="70543">MHSLAHSLVEYINFYDNIMNWDTFEDRIRMKYEYTPLDPASQDIRLVTILPGKFDDPFQIKITHAPLIPAVLDDQQPKRWPLDALRRTLPQSWNARETLEGRIIFRNYDGRYSSWDHPDPNFPRERYEPPEGGKPSVEFEALSYTWGSPKIREKAVVLGDGGEVKGFRALGRTQRLGLQGNLADAMRHLRYEDRSRVVWIDALCINQDDLEERSEQVKRMELIYKLARRVVAWLGPGSPASELAFSKLAHLGRQIEHTKDGTMLSAPGCTEDKWFSGKSILPWDAETWDAIFETCSRVWFGRLWIVQEIHLGNDNSVLKCGPDEIPWSLFRRAIICIHAKEVGVPEKLWYKTQEIKFLCEYLANMPFVDVLKNHHKRPCQDERDKIYGLLSLAPPEIARYITPDYKTSPLEVYKSVFLAVVKHEQRVSLLPYSGRRYSSTPAEEWSTWLPDWSRFVRVTTPHHVGFCASGMSASRVKYVGSGRLQVSALYFASISCIGAKLAITDFADFRRSGKRLGLDRLRGAAYPSRGTYRDAWLETLALGRVEDRHYGVGWPSLESLAAMIAAPEGTESEEEKGLSNGWKIWTTGRINGCYLFSTQNGYVGMINGEPQQGELTP</sequence>
<comment type="caution">
    <text evidence="2">The sequence shown here is derived from an EMBL/GenBank/DDBJ whole genome shotgun (WGS) entry which is preliminary data.</text>
</comment>
<dbReference type="Pfam" id="PF06985">
    <property type="entry name" value="HET"/>
    <property type="match status" value="1"/>
</dbReference>
<organism evidence="2 3">
    <name type="scientific">Daldinia eschscholtzii</name>
    <dbReference type="NCBI Taxonomy" id="292717"/>
    <lineage>
        <taxon>Eukaryota</taxon>
        <taxon>Fungi</taxon>
        <taxon>Dikarya</taxon>
        <taxon>Ascomycota</taxon>
        <taxon>Pezizomycotina</taxon>
        <taxon>Sordariomycetes</taxon>
        <taxon>Xylariomycetidae</taxon>
        <taxon>Xylariales</taxon>
        <taxon>Hypoxylaceae</taxon>
        <taxon>Daldinia</taxon>
    </lineage>
</organism>
<evidence type="ECO:0000313" key="2">
    <source>
        <dbReference type="EMBL" id="KAK6957165.1"/>
    </source>
</evidence>
<dbReference type="PANTHER" id="PTHR24148:SF82">
    <property type="entry name" value="HETEROKARYON INCOMPATIBILITY DOMAIN-CONTAINING PROTEIN"/>
    <property type="match status" value="1"/>
</dbReference>
<evidence type="ECO:0000259" key="1">
    <source>
        <dbReference type="PROSITE" id="PS50020"/>
    </source>
</evidence>
<name>A0AAX6MX30_9PEZI</name>
<accession>A0AAX6MX30</accession>
<feature type="domain" description="WW" evidence="1">
    <location>
        <begin position="87"/>
        <end position="120"/>
    </location>
</feature>
<dbReference type="Proteomes" id="UP001369815">
    <property type="component" value="Unassembled WGS sequence"/>
</dbReference>
<dbReference type="InterPro" id="IPR052895">
    <property type="entry name" value="HetReg/Transcr_Mod"/>
</dbReference>
<evidence type="ECO:0000313" key="3">
    <source>
        <dbReference type="Proteomes" id="UP001369815"/>
    </source>
</evidence>
<keyword evidence="3" id="KW-1185">Reference proteome</keyword>
<reference evidence="2 3" key="1">
    <citation type="journal article" date="2024" name="Front Chem Biol">
        <title>Unveiling the potential of Daldinia eschscholtzii MFLUCC 19-0629 through bioactivity and bioinformatics studies for enhanced sustainable agriculture production.</title>
        <authorList>
            <person name="Brooks S."/>
            <person name="Weaver J.A."/>
            <person name="Klomchit A."/>
            <person name="Alharthi S.A."/>
            <person name="Onlamun T."/>
            <person name="Nurani R."/>
            <person name="Vong T.K."/>
            <person name="Alberti F."/>
            <person name="Greco C."/>
        </authorList>
    </citation>
    <scope>NUCLEOTIDE SEQUENCE [LARGE SCALE GENOMIC DNA]</scope>
    <source>
        <strain evidence="2">MFLUCC 19-0629</strain>
    </source>
</reference>
<dbReference type="PANTHER" id="PTHR24148">
    <property type="entry name" value="ANKYRIN REPEAT DOMAIN-CONTAINING PROTEIN 39 HOMOLOG-RELATED"/>
    <property type="match status" value="1"/>
</dbReference>
<gene>
    <name evidence="2" type="ORF">Daesc_002451</name>
</gene>
<dbReference type="EMBL" id="JBANMG010000002">
    <property type="protein sequence ID" value="KAK6957165.1"/>
    <property type="molecule type" value="Genomic_DNA"/>
</dbReference>
<dbReference type="AlphaFoldDB" id="A0AAX6MX30"/>
<dbReference type="InterPro" id="IPR001202">
    <property type="entry name" value="WW_dom"/>
</dbReference>
<protein>
    <recommendedName>
        <fullName evidence="1">WW domain-containing protein</fullName>
    </recommendedName>
</protein>
<proteinExistence type="predicted"/>
<dbReference type="PROSITE" id="PS50020">
    <property type="entry name" value="WW_DOMAIN_2"/>
    <property type="match status" value="1"/>
</dbReference>